<proteinExistence type="predicted"/>
<evidence type="ECO:0000313" key="2">
    <source>
        <dbReference type="Proteomes" id="UP000590647"/>
    </source>
</evidence>
<evidence type="ECO:0008006" key="3">
    <source>
        <dbReference type="Google" id="ProtNLM"/>
    </source>
</evidence>
<protein>
    <recommendedName>
        <fullName evidence="3">Short-chain dehydrogenase</fullName>
    </recommendedName>
</protein>
<organism evidence="1 2">
    <name type="scientific">Streptomyces caelestis</name>
    <dbReference type="NCBI Taxonomy" id="36816"/>
    <lineage>
        <taxon>Bacteria</taxon>
        <taxon>Bacillati</taxon>
        <taxon>Actinomycetota</taxon>
        <taxon>Actinomycetes</taxon>
        <taxon>Kitasatosporales</taxon>
        <taxon>Streptomycetaceae</taxon>
        <taxon>Streptomyces</taxon>
    </lineage>
</organism>
<dbReference type="Proteomes" id="UP000590647">
    <property type="component" value="Unassembled WGS sequence"/>
</dbReference>
<name>A0A7W9HBF1_9ACTN</name>
<dbReference type="AlphaFoldDB" id="A0A7W9HBF1"/>
<gene>
    <name evidence="1" type="ORF">HDA41_007109</name>
</gene>
<reference evidence="1 2" key="1">
    <citation type="submission" date="2020-08" db="EMBL/GenBank/DDBJ databases">
        <title>Sequencing the genomes of 1000 actinobacteria strains.</title>
        <authorList>
            <person name="Klenk H.-P."/>
        </authorList>
    </citation>
    <scope>NUCLEOTIDE SEQUENCE [LARGE SCALE GENOMIC DNA]</scope>
    <source>
        <strain evidence="1 2">DSM 40084</strain>
    </source>
</reference>
<comment type="caution">
    <text evidence="1">The sequence shown here is derived from an EMBL/GenBank/DDBJ whole genome shotgun (WGS) entry which is preliminary data.</text>
</comment>
<dbReference type="RefSeq" id="WP_184991239.1">
    <property type="nucleotide sequence ID" value="NZ_JACHNE010000001.1"/>
</dbReference>
<evidence type="ECO:0000313" key="1">
    <source>
        <dbReference type="EMBL" id="MBB5799145.1"/>
    </source>
</evidence>
<accession>A0A7W9HBF1</accession>
<sequence length="57" mass="6300">MGDPKAVGPALLTIVGAENPPLRVFFGRPPIEPVKDHYTRKLAAWADWEHVSLAAHR</sequence>
<keyword evidence="2" id="KW-1185">Reference proteome</keyword>
<dbReference type="EMBL" id="JACHNE010000001">
    <property type="protein sequence ID" value="MBB5799145.1"/>
    <property type="molecule type" value="Genomic_DNA"/>
</dbReference>